<keyword evidence="5" id="KW-1185">Reference proteome</keyword>
<evidence type="ECO:0000313" key="4">
    <source>
        <dbReference type="EMBL" id="QCD77256.1"/>
    </source>
</evidence>
<evidence type="ECO:0000256" key="1">
    <source>
        <dbReference type="ARBA" id="ARBA00008965"/>
    </source>
</evidence>
<dbReference type="AlphaFoldDB" id="A0A4D6KHF2"/>
<feature type="domain" description="Hydrophobic seed protein" evidence="3">
    <location>
        <begin position="39"/>
        <end position="110"/>
    </location>
</feature>
<dbReference type="SUPFAM" id="SSF47699">
    <property type="entry name" value="Bifunctional inhibitor/lipid-transfer protein/seed storage 2S albumin"/>
    <property type="match status" value="1"/>
</dbReference>
<dbReference type="Pfam" id="PF14547">
    <property type="entry name" value="Hydrophob_seed"/>
    <property type="match status" value="1"/>
</dbReference>
<dbReference type="InterPro" id="IPR051636">
    <property type="entry name" value="Plant_LTP/defense-related"/>
</dbReference>
<evidence type="ECO:0000313" key="5">
    <source>
        <dbReference type="Proteomes" id="UP000501690"/>
    </source>
</evidence>
<evidence type="ECO:0000256" key="2">
    <source>
        <dbReference type="SAM" id="SignalP"/>
    </source>
</evidence>
<dbReference type="PANTHER" id="PTHR31731">
    <property type="match status" value="1"/>
</dbReference>
<protein>
    <submittedName>
        <fullName evidence="4">Hydrophobic seed protein</fullName>
    </submittedName>
</protein>
<dbReference type="InterPro" id="IPR036312">
    <property type="entry name" value="Bifun_inhib/LTP/seed_sf"/>
</dbReference>
<keyword evidence="2" id="KW-0732">Signal</keyword>
<dbReference type="Proteomes" id="UP000501690">
    <property type="component" value="Linkage Group LG1"/>
</dbReference>
<evidence type="ECO:0000259" key="3">
    <source>
        <dbReference type="Pfam" id="PF14547"/>
    </source>
</evidence>
<comment type="similarity">
    <text evidence="1">Belongs to the plant LTP family. PEARLI1 subfamily.</text>
</comment>
<proteinExistence type="inferred from homology"/>
<feature type="chain" id="PRO_5020025920" evidence="2">
    <location>
        <begin position="26"/>
        <end position="111"/>
    </location>
</feature>
<name>A0A4D6KHF2_VIGUN</name>
<gene>
    <name evidence="4" type="ORF">DEO72_LG1g878</name>
</gene>
<dbReference type="InterPro" id="IPR027923">
    <property type="entry name" value="Hydrophob_seed_dom"/>
</dbReference>
<dbReference type="PROSITE" id="PS51257">
    <property type="entry name" value="PROKAR_LIPOPROTEIN"/>
    <property type="match status" value="1"/>
</dbReference>
<accession>A0A4D6KHF2</accession>
<organism evidence="4 5">
    <name type="scientific">Vigna unguiculata</name>
    <name type="common">Cowpea</name>
    <dbReference type="NCBI Taxonomy" id="3917"/>
    <lineage>
        <taxon>Eukaryota</taxon>
        <taxon>Viridiplantae</taxon>
        <taxon>Streptophyta</taxon>
        <taxon>Embryophyta</taxon>
        <taxon>Tracheophyta</taxon>
        <taxon>Spermatophyta</taxon>
        <taxon>Magnoliopsida</taxon>
        <taxon>eudicotyledons</taxon>
        <taxon>Gunneridae</taxon>
        <taxon>Pentapetalae</taxon>
        <taxon>rosids</taxon>
        <taxon>fabids</taxon>
        <taxon>Fabales</taxon>
        <taxon>Fabaceae</taxon>
        <taxon>Papilionoideae</taxon>
        <taxon>50 kb inversion clade</taxon>
        <taxon>NPAAA clade</taxon>
        <taxon>indigoferoid/millettioid clade</taxon>
        <taxon>Phaseoleae</taxon>
        <taxon>Vigna</taxon>
    </lineage>
</organism>
<reference evidence="4 5" key="1">
    <citation type="submission" date="2019-04" db="EMBL/GenBank/DDBJ databases">
        <title>An improved genome assembly and genetic linkage map for asparagus bean, Vigna unguiculata ssp. sesquipedialis.</title>
        <authorList>
            <person name="Xia Q."/>
            <person name="Zhang R."/>
            <person name="Dong Y."/>
        </authorList>
    </citation>
    <scope>NUCLEOTIDE SEQUENCE [LARGE SCALE GENOMIC DNA]</scope>
    <source>
        <tissue evidence="4">Leaf</tissue>
    </source>
</reference>
<feature type="signal peptide" evidence="2">
    <location>
        <begin position="1"/>
        <end position="25"/>
    </location>
</feature>
<dbReference type="EMBL" id="CP039345">
    <property type="protein sequence ID" value="QCD77256.1"/>
    <property type="molecule type" value="Genomic_DNA"/>
</dbReference>
<dbReference type="Gene3D" id="1.10.110.10">
    <property type="entry name" value="Plant lipid-transfer and hydrophobic proteins"/>
    <property type="match status" value="1"/>
</dbReference>
<sequence>MGSKSVAPVALMLSLNLLLFSMVSCNTQIAHHNKPIKCPALQVCANILQPPYQPDHNCCPLISGLIDLDAAVCLCAVLKLNVGGIITVNLDLLVNLLLNACGRKQTTYTCK</sequence>